<organism evidence="1 2">
    <name type="scientific">Hypoxylon rubiginosum</name>
    <dbReference type="NCBI Taxonomy" id="110542"/>
    <lineage>
        <taxon>Eukaryota</taxon>
        <taxon>Fungi</taxon>
        <taxon>Dikarya</taxon>
        <taxon>Ascomycota</taxon>
        <taxon>Pezizomycotina</taxon>
        <taxon>Sordariomycetes</taxon>
        <taxon>Xylariomycetidae</taxon>
        <taxon>Xylariales</taxon>
        <taxon>Hypoxylaceae</taxon>
        <taxon>Hypoxylon</taxon>
    </lineage>
</organism>
<dbReference type="Proteomes" id="UP001497680">
    <property type="component" value="Unassembled WGS sequence"/>
</dbReference>
<evidence type="ECO:0000313" key="1">
    <source>
        <dbReference type="EMBL" id="KAI6092251.1"/>
    </source>
</evidence>
<gene>
    <name evidence="1" type="ORF">F4821DRAFT_159701</name>
</gene>
<reference evidence="1 2" key="1">
    <citation type="journal article" date="2022" name="New Phytol.">
        <title>Ecological generalism drives hyperdiversity of secondary metabolite gene clusters in xylarialean endophytes.</title>
        <authorList>
            <person name="Franco M.E.E."/>
            <person name="Wisecaver J.H."/>
            <person name="Arnold A.E."/>
            <person name="Ju Y.M."/>
            <person name="Slot J.C."/>
            <person name="Ahrendt S."/>
            <person name="Moore L.P."/>
            <person name="Eastman K.E."/>
            <person name="Scott K."/>
            <person name="Konkel Z."/>
            <person name="Mondo S.J."/>
            <person name="Kuo A."/>
            <person name="Hayes R.D."/>
            <person name="Haridas S."/>
            <person name="Andreopoulos B."/>
            <person name="Riley R."/>
            <person name="LaButti K."/>
            <person name="Pangilinan J."/>
            <person name="Lipzen A."/>
            <person name="Amirebrahimi M."/>
            <person name="Yan J."/>
            <person name="Adam C."/>
            <person name="Keymanesh K."/>
            <person name="Ng V."/>
            <person name="Louie K."/>
            <person name="Northen T."/>
            <person name="Drula E."/>
            <person name="Henrissat B."/>
            <person name="Hsieh H.M."/>
            <person name="Youens-Clark K."/>
            <person name="Lutzoni F."/>
            <person name="Miadlikowska J."/>
            <person name="Eastwood D.C."/>
            <person name="Hamelin R.C."/>
            <person name="Grigoriev I.V."/>
            <person name="U'Ren J.M."/>
        </authorList>
    </citation>
    <scope>NUCLEOTIDE SEQUENCE [LARGE SCALE GENOMIC DNA]</scope>
    <source>
        <strain evidence="1 2">ER1909</strain>
    </source>
</reference>
<protein>
    <submittedName>
        <fullName evidence="1">Fungal-specific transcription factor domain-containing protein</fullName>
    </submittedName>
</protein>
<evidence type="ECO:0000313" key="2">
    <source>
        <dbReference type="Proteomes" id="UP001497680"/>
    </source>
</evidence>
<comment type="caution">
    <text evidence="1">The sequence shown here is derived from an EMBL/GenBank/DDBJ whole genome shotgun (WGS) entry which is preliminary data.</text>
</comment>
<proteinExistence type="predicted"/>
<accession>A0ACC0DHC3</accession>
<name>A0ACC0DHC3_9PEZI</name>
<sequence length="898" mass="100014">MPGILPMKVIKVGTSSQSRIAQACDRCRSKKIRCDGIRPCCSQCANVGFECRTSDKLSRRAFPRGYTESLEERVRVLENENRELKDLLDEKDEKIEMLSKMHDHRQMITGSAGSPKAVEPRKDSSSPAKEDVFRVQASPLLLGVENSDSYFMGPSSGRSFIESFKRKLQEAGKPCSEFNPEAFLHIQGCYPLVTKPPPQSMRVPPRLFSDRCVNVYFQEWAPLFPVLHKPTFLRLYEEFVADSEKVKNNHRLAQLYLVFSIAALSGDQPDMEQIAACEAQWQRSLDAIMMDNTIITLQCLVLALVYCTIRADYKRLQYYKGVAVGLSHRLGLHQSQKRFSFGALTIETRKKVFWTLYTLDCFSAAMLGLPKLLKEDDIHAEYPSDTDDEYVTEKGFQPTLPGEYTRLSSALALFRVSRILSNVLEKIYPAATSYELSLQQITALDADLSEWYENLPAHLRLNFVQDKPSTDITGSRSPILALAYYYVRGLIHRPAVGSTLGMKAASSLFAVGESSKHIVQIIQLLEERSMSFSFCLNKTDVLVLCGTSLLYQSLDLKQDSKLMKDAERLVNDVIKILLKAKAPGSYELKRVASLLITIDVPSQNAPMRTSPDTAMAAPPSRKSPTLSNFSRRKSPYSGGRYAGASMSETDLLSQQEKLRRMTLPNSQVARPDLHRTQSRASLDVGAEHVMPRQDQRFSISQIQQQVMRLSPLHRSKQRNLDYMSLHEAQSEPQHSPPPQSQNPSQPLGHGHQQQQQPRHPNRSMKGGGSGGGISMSEWEQLLGAMDGGQTNIYDALYGGPGLSLTETPTSAATTMGEWSPESWDLSNFNIGDLTTNPGGPQSVLSLSDDSLSSGDDLTTSDVYLRMGSEDYQSGLMAPPRTSHDGNLVLDGLDINLGL</sequence>
<keyword evidence="2" id="KW-1185">Reference proteome</keyword>
<dbReference type="EMBL" id="MU394284">
    <property type="protein sequence ID" value="KAI6092251.1"/>
    <property type="molecule type" value="Genomic_DNA"/>
</dbReference>